<dbReference type="AlphaFoldDB" id="G6XGL8"/>
<gene>
    <name evidence="2" type="ORF">GMO_06330</name>
</gene>
<comment type="caution">
    <text evidence="2">The sequence shown here is derived from an EMBL/GenBank/DDBJ whole genome shotgun (WGS) entry which is preliminary data.</text>
</comment>
<evidence type="ECO:0000313" key="3">
    <source>
        <dbReference type="Proteomes" id="UP000004949"/>
    </source>
</evidence>
<protein>
    <submittedName>
        <fullName evidence="2">Uncharacterized protein</fullName>
    </submittedName>
</protein>
<feature type="region of interest" description="Disordered" evidence="1">
    <location>
        <begin position="1"/>
        <end position="24"/>
    </location>
</feature>
<evidence type="ECO:0000256" key="1">
    <source>
        <dbReference type="SAM" id="MobiDB-lite"/>
    </source>
</evidence>
<evidence type="ECO:0000313" key="2">
    <source>
        <dbReference type="EMBL" id="EHH69326.1"/>
    </source>
</evidence>
<dbReference type="Proteomes" id="UP000004949">
    <property type="component" value="Unassembled WGS sequence"/>
</dbReference>
<proteinExistence type="predicted"/>
<sequence>MSRRKEYSDGANTPDRFSSPDDLAGAAGPALRTFGCYVLIQGRNTQYAHVANS</sequence>
<dbReference type="STRING" id="1088869.GMO_06330"/>
<name>G6XGL8_9PROT</name>
<organism evidence="2 3">
    <name type="scientific">Gluconobacter morbifer G707</name>
    <dbReference type="NCBI Taxonomy" id="1088869"/>
    <lineage>
        <taxon>Bacteria</taxon>
        <taxon>Pseudomonadati</taxon>
        <taxon>Pseudomonadota</taxon>
        <taxon>Alphaproteobacteria</taxon>
        <taxon>Acetobacterales</taxon>
        <taxon>Acetobacteraceae</taxon>
        <taxon>Gluconobacter</taxon>
    </lineage>
</organism>
<accession>G6XGL8</accession>
<dbReference type="EMBL" id="AGQV01000001">
    <property type="protein sequence ID" value="EHH69326.1"/>
    <property type="molecule type" value="Genomic_DNA"/>
</dbReference>
<reference evidence="2 3" key="1">
    <citation type="submission" date="2011-10" db="EMBL/GenBank/DDBJ databases">
        <title>Genome sequence of Gluconobacter morbifer G707, isolated from Drosophila gut.</title>
        <authorList>
            <person name="Lee W.-J."/>
            <person name="Kim E.-K."/>
        </authorList>
    </citation>
    <scope>NUCLEOTIDE SEQUENCE [LARGE SCALE GENOMIC DNA]</scope>
    <source>
        <strain evidence="2 3">G707</strain>
    </source>
</reference>
<keyword evidence="3" id="KW-1185">Reference proteome</keyword>